<dbReference type="PANTHER" id="PTHR43071:SF1">
    <property type="entry name" value="2-AMINO-4-HYDROXY-6-HYDROXYMETHYLDIHYDROPTERIDINE PYROPHOSPHOKINASE"/>
    <property type="match status" value="1"/>
</dbReference>
<gene>
    <name evidence="10" type="ORF">SAMN05421781_2206</name>
</gene>
<evidence type="ECO:0000256" key="6">
    <source>
        <dbReference type="ARBA" id="ARBA00022777"/>
    </source>
</evidence>
<dbReference type="GO" id="GO:0003848">
    <property type="term" value="F:2-amino-4-hydroxy-6-hydroxymethyldihydropteridine diphosphokinase activity"/>
    <property type="evidence" value="ECO:0007669"/>
    <property type="project" value="UniProtKB-EC"/>
</dbReference>
<comment type="catalytic activity">
    <reaction evidence="1">
        <text>6-hydroxymethyl-7,8-dihydropterin + ATP = (7,8-dihydropterin-6-yl)methyl diphosphate + AMP + H(+)</text>
        <dbReference type="Rhea" id="RHEA:11412"/>
        <dbReference type="ChEBI" id="CHEBI:15378"/>
        <dbReference type="ChEBI" id="CHEBI:30616"/>
        <dbReference type="ChEBI" id="CHEBI:44841"/>
        <dbReference type="ChEBI" id="CHEBI:72950"/>
        <dbReference type="ChEBI" id="CHEBI:456215"/>
        <dbReference type="EC" id="2.7.6.3"/>
    </reaction>
</comment>
<dbReference type="GO" id="GO:0005524">
    <property type="term" value="F:ATP binding"/>
    <property type="evidence" value="ECO:0007669"/>
    <property type="project" value="UniProtKB-KW"/>
</dbReference>
<accession>A0A1H2W0S2</accession>
<keyword evidence="7" id="KW-0067">ATP-binding</keyword>
<dbReference type="AlphaFoldDB" id="A0A1H2W0S2"/>
<keyword evidence="4" id="KW-0808">Transferase</keyword>
<dbReference type="GO" id="GO:0046656">
    <property type="term" value="P:folic acid biosynthetic process"/>
    <property type="evidence" value="ECO:0007669"/>
    <property type="project" value="UniProtKB-KW"/>
</dbReference>
<keyword evidence="5" id="KW-0547">Nucleotide-binding</keyword>
<dbReference type="NCBIfam" id="TIGR01498">
    <property type="entry name" value="folK"/>
    <property type="match status" value="1"/>
</dbReference>
<evidence type="ECO:0000256" key="8">
    <source>
        <dbReference type="ARBA" id="ARBA00022909"/>
    </source>
</evidence>
<dbReference type="STRING" id="1122204.SAMN05421781_2206"/>
<dbReference type="PANTHER" id="PTHR43071">
    <property type="entry name" value="2-AMINO-4-HYDROXY-6-HYDROXYMETHYLDIHYDROPTERIDINE PYROPHOSPHOKINASE"/>
    <property type="match status" value="1"/>
</dbReference>
<comment type="pathway">
    <text evidence="2">Cofactor biosynthesis; tetrahydrofolate biosynthesis; 2-amino-4-hydroxy-6-hydroxymethyl-7,8-dihydropteridine diphosphate from 7,8-dihydroneopterin triphosphate: step 4/4.</text>
</comment>
<keyword evidence="6 10" id="KW-0418">Kinase</keyword>
<dbReference type="Pfam" id="PF01288">
    <property type="entry name" value="HPPK"/>
    <property type="match status" value="1"/>
</dbReference>
<evidence type="ECO:0000313" key="10">
    <source>
        <dbReference type="EMBL" id="SDW74067.1"/>
    </source>
</evidence>
<evidence type="ECO:0000256" key="1">
    <source>
        <dbReference type="ARBA" id="ARBA00000198"/>
    </source>
</evidence>
<dbReference type="Gene3D" id="3.30.70.560">
    <property type="entry name" value="7,8-Dihydro-6-hydroxymethylpterin-pyrophosphokinase HPPK"/>
    <property type="match status" value="1"/>
</dbReference>
<evidence type="ECO:0000256" key="5">
    <source>
        <dbReference type="ARBA" id="ARBA00022741"/>
    </source>
</evidence>
<dbReference type="EC" id="2.7.6.3" evidence="3"/>
<evidence type="ECO:0000256" key="7">
    <source>
        <dbReference type="ARBA" id="ARBA00022840"/>
    </source>
</evidence>
<keyword evidence="8" id="KW-0289">Folate biosynthesis</keyword>
<evidence type="ECO:0000256" key="2">
    <source>
        <dbReference type="ARBA" id="ARBA00005051"/>
    </source>
</evidence>
<dbReference type="GO" id="GO:0046654">
    <property type="term" value="P:tetrahydrofolate biosynthetic process"/>
    <property type="evidence" value="ECO:0007669"/>
    <property type="project" value="UniProtKB-UniPathway"/>
</dbReference>
<dbReference type="PROSITE" id="PS00794">
    <property type="entry name" value="HPPK"/>
    <property type="match status" value="1"/>
</dbReference>
<evidence type="ECO:0000256" key="3">
    <source>
        <dbReference type="ARBA" id="ARBA00013253"/>
    </source>
</evidence>
<name>A0A1H2W0S2_9BACI</name>
<organism evidence="10 11">
    <name type="scientific">Marinococcus luteus</name>
    <dbReference type="NCBI Taxonomy" id="1122204"/>
    <lineage>
        <taxon>Bacteria</taxon>
        <taxon>Bacillati</taxon>
        <taxon>Bacillota</taxon>
        <taxon>Bacilli</taxon>
        <taxon>Bacillales</taxon>
        <taxon>Bacillaceae</taxon>
        <taxon>Marinococcus</taxon>
    </lineage>
</organism>
<evidence type="ECO:0000259" key="9">
    <source>
        <dbReference type="PROSITE" id="PS00794"/>
    </source>
</evidence>
<evidence type="ECO:0000256" key="4">
    <source>
        <dbReference type="ARBA" id="ARBA00022679"/>
    </source>
</evidence>
<evidence type="ECO:0000313" key="11">
    <source>
        <dbReference type="Proteomes" id="UP000199488"/>
    </source>
</evidence>
<dbReference type="UniPathway" id="UPA00077">
    <property type="reaction ID" value="UER00155"/>
</dbReference>
<feature type="domain" description="7,8-dihydro-6-hydroxymethylpterin-pyrophosphokinase" evidence="9">
    <location>
        <begin position="88"/>
        <end position="99"/>
    </location>
</feature>
<reference evidence="10 11" key="1">
    <citation type="submission" date="2016-10" db="EMBL/GenBank/DDBJ databases">
        <authorList>
            <person name="de Groot N.N."/>
        </authorList>
    </citation>
    <scope>NUCLEOTIDE SEQUENCE [LARGE SCALE GENOMIC DNA]</scope>
    <source>
        <strain evidence="10 11">DSM 23126</strain>
    </source>
</reference>
<dbReference type="RefSeq" id="WP_091614981.1">
    <property type="nucleotide sequence ID" value="NZ_FNNC01000005.1"/>
</dbReference>
<dbReference type="InterPro" id="IPR000550">
    <property type="entry name" value="Hppk"/>
</dbReference>
<dbReference type="GO" id="GO:0016301">
    <property type="term" value="F:kinase activity"/>
    <property type="evidence" value="ECO:0007669"/>
    <property type="project" value="UniProtKB-KW"/>
</dbReference>
<dbReference type="OrthoDB" id="9808041at2"/>
<keyword evidence="11" id="KW-1185">Reference proteome</keyword>
<dbReference type="InterPro" id="IPR035907">
    <property type="entry name" value="Hppk_sf"/>
</dbReference>
<dbReference type="Proteomes" id="UP000199488">
    <property type="component" value="Unassembled WGS sequence"/>
</dbReference>
<dbReference type="SUPFAM" id="SSF55083">
    <property type="entry name" value="6-hydroxymethyl-7,8-dihydropterin pyrophosphokinase, HPPK"/>
    <property type="match status" value="1"/>
</dbReference>
<sequence length="171" mass="20299">MPQVFIALGSNLGKREEYLKRALLAMQQEKEMQLTKLSPVYETTPVGVTDQPHFLNMVSEWSTDYGPEELLEVLHRIEHELERIREERWGPRTVDLDILIYDEENMNKEHLIIPHPRLTERAFVLVPFFDIAPDRFVHEDKTVRWYVKKLPEKERADVVYWGELLIDNDDA</sequence>
<dbReference type="CDD" id="cd00483">
    <property type="entry name" value="HPPK"/>
    <property type="match status" value="1"/>
</dbReference>
<protein>
    <recommendedName>
        <fullName evidence="3">2-amino-4-hydroxy-6-hydroxymethyldihydropteridine diphosphokinase</fullName>
        <ecNumber evidence="3">2.7.6.3</ecNumber>
    </recommendedName>
</protein>
<proteinExistence type="predicted"/>
<dbReference type="EMBL" id="FNNC01000005">
    <property type="protein sequence ID" value="SDW74067.1"/>
    <property type="molecule type" value="Genomic_DNA"/>
</dbReference>